<name>A0ABX3XMY0_STRPT</name>
<feature type="compositionally biased region" description="Low complexity" evidence="1">
    <location>
        <begin position="150"/>
        <end position="160"/>
    </location>
</feature>
<gene>
    <name evidence="2" type="ORF">BG653_06358</name>
</gene>
<dbReference type="Proteomes" id="UP000194225">
    <property type="component" value="Unassembled WGS sequence"/>
</dbReference>
<protein>
    <submittedName>
        <fullName evidence="2">Uncharacterized protein</fullName>
    </submittedName>
</protein>
<evidence type="ECO:0000313" key="3">
    <source>
        <dbReference type="Proteomes" id="UP000194225"/>
    </source>
</evidence>
<comment type="caution">
    <text evidence="2">The sequence shown here is derived from an EMBL/GenBank/DDBJ whole genome shotgun (WGS) entry which is preliminary data.</text>
</comment>
<evidence type="ECO:0000256" key="1">
    <source>
        <dbReference type="SAM" id="MobiDB-lite"/>
    </source>
</evidence>
<sequence>MGDRAAAGAAEVAVEVGAYLVALQPRRAQVLQRQLDVVIGEVVDVGGADGVVRRAVQALLRFRQQIQPGEEEGHRGIVIAGQLAEPGEEAVAHLGRAVPGEDHELGRLLAGLQPLRLGRLVGLLAGVRGRAVADRLALRRLSVLASDLAGGRRTGGRTARYGQSRRRSHPESEHSSPTVITHNGAHRISFEVLVWGPPEKWTPRREGGGGGCRFPLRPREGGFSVECCGRPGPPHFCLRSRPGASVVVRRQLLHVGAPPCDGRGRRLKASAARNQRPWMHMTLTEIASAPVTPH</sequence>
<proteinExistence type="predicted"/>
<keyword evidence="3" id="KW-1185">Reference proteome</keyword>
<dbReference type="EMBL" id="MIGA01000065">
    <property type="protein sequence ID" value="OSY37646.1"/>
    <property type="molecule type" value="Genomic_DNA"/>
</dbReference>
<reference evidence="2 3" key="1">
    <citation type="submission" date="2016-09" db="EMBL/GenBank/DDBJ databases">
        <title>Streptomyces platensis DSM40041, a candidate organism with high potential of specific P450 cytochromes.</title>
        <authorList>
            <person name="Grumaz C."/>
            <person name="Vainshtein Y."/>
            <person name="Kirstahler P."/>
            <person name="Sohn K."/>
        </authorList>
    </citation>
    <scope>NUCLEOTIDE SEQUENCE [LARGE SCALE GENOMIC DNA]</scope>
    <source>
        <strain evidence="2 3">DSM 40041</strain>
    </source>
</reference>
<feature type="region of interest" description="Disordered" evidence="1">
    <location>
        <begin position="150"/>
        <end position="181"/>
    </location>
</feature>
<evidence type="ECO:0000313" key="2">
    <source>
        <dbReference type="EMBL" id="OSY37646.1"/>
    </source>
</evidence>
<accession>A0ABX3XMY0</accession>
<organism evidence="2 3">
    <name type="scientific">Streptomyces platensis</name>
    <dbReference type="NCBI Taxonomy" id="58346"/>
    <lineage>
        <taxon>Bacteria</taxon>
        <taxon>Bacillati</taxon>
        <taxon>Actinomycetota</taxon>
        <taxon>Actinomycetes</taxon>
        <taxon>Kitasatosporales</taxon>
        <taxon>Streptomycetaceae</taxon>
        <taxon>Streptomyces</taxon>
    </lineage>
</organism>